<dbReference type="AlphaFoldDB" id="A0A8S9R9R9"/>
<dbReference type="EMBL" id="QGKX02000996">
    <property type="protein sequence ID" value="KAF3560357.1"/>
    <property type="molecule type" value="Genomic_DNA"/>
</dbReference>
<feature type="compositionally biased region" description="Polar residues" evidence="1">
    <location>
        <begin position="7"/>
        <end position="35"/>
    </location>
</feature>
<feature type="region of interest" description="Disordered" evidence="1">
    <location>
        <begin position="1"/>
        <end position="72"/>
    </location>
</feature>
<organism evidence="2 3">
    <name type="scientific">Brassica cretica</name>
    <name type="common">Mustard</name>
    <dbReference type="NCBI Taxonomy" id="69181"/>
    <lineage>
        <taxon>Eukaryota</taxon>
        <taxon>Viridiplantae</taxon>
        <taxon>Streptophyta</taxon>
        <taxon>Embryophyta</taxon>
        <taxon>Tracheophyta</taxon>
        <taxon>Spermatophyta</taxon>
        <taxon>Magnoliopsida</taxon>
        <taxon>eudicotyledons</taxon>
        <taxon>Gunneridae</taxon>
        <taxon>Pentapetalae</taxon>
        <taxon>rosids</taxon>
        <taxon>malvids</taxon>
        <taxon>Brassicales</taxon>
        <taxon>Brassicaceae</taxon>
        <taxon>Brassiceae</taxon>
        <taxon>Brassica</taxon>
    </lineage>
</organism>
<feature type="compositionally biased region" description="Polar residues" evidence="1">
    <location>
        <begin position="47"/>
        <end position="57"/>
    </location>
</feature>
<accession>A0A8S9R9R9</accession>
<evidence type="ECO:0000313" key="3">
    <source>
        <dbReference type="Proteomes" id="UP000712600"/>
    </source>
</evidence>
<gene>
    <name evidence="2" type="ORF">F2Q69_00013582</name>
</gene>
<name>A0A8S9R9R9_BRACR</name>
<dbReference type="Proteomes" id="UP000712600">
    <property type="component" value="Unassembled WGS sequence"/>
</dbReference>
<proteinExistence type="predicted"/>
<comment type="caution">
    <text evidence="2">The sequence shown here is derived from an EMBL/GenBank/DDBJ whole genome shotgun (WGS) entry which is preliminary data.</text>
</comment>
<evidence type="ECO:0000256" key="1">
    <source>
        <dbReference type="SAM" id="MobiDB-lite"/>
    </source>
</evidence>
<protein>
    <submittedName>
        <fullName evidence="2">Uncharacterized protein</fullName>
    </submittedName>
</protein>
<sequence length="150" mass="16552">MIITLQAPLNGSFNPQTNYSRASKQHNHGSFNPSSREMGKPHPNPPTASQTNRSNSPLGELDAPYPTRPTASCMNHFQLAQQRVVSTKSKSPNDELDQSLASWISLVQIRLRRVRSVPHHAFLSLELPPPGLDKTVSCFVSIGVTVETLR</sequence>
<reference evidence="2" key="1">
    <citation type="submission" date="2019-12" db="EMBL/GenBank/DDBJ databases">
        <title>Genome sequencing and annotation of Brassica cretica.</title>
        <authorList>
            <person name="Studholme D.J."/>
            <person name="Sarris P."/>
        </authorList>
    </citation>
    <scope>NUCLEOTIDE SEQUENCE</scope>
    <source>
        <strain evidence="2">PFS-109/04</strain>
        <tissue evidence="2">Leaf</tissue>
    </source>
</reference>
<evidence type="ECO:0000313" key="2">
    <source>
        <dbReference type="EMBL" id="KAF3560357.1"/>
    </source>
</evidence>